<dbReference type="PANTHER" id="PTHR30244">
    <property type="entry name" value="TRANSAMINASE"/>
    <property type="match status" value="1"/>
</dbReference>
<comment type="caution">
    <text evidence="4">The sequence shown here is derived from an EMBL/GenBank/DDBJ whole genome shotgun (WGS) entry which is preliminary data.</text>
</comment>
<dbReference type="CDD" id="cd00616">
    <property type="entry name" value="AHBA_syn"/>
    <property type="match status" value="1"/>
</dbReference>
<proteinExistence type="inferred from homology"/>
<organism evidence="4 5">
    <name type="scientific">Peribacillus huizhouensis</name>
    <dbReference type="NCBI Taxonomy" id="1501239"/>
    <lineage>
        <taxon>Bacteria</taxon>
        <taxon>Bacillati</taxon>
        <taxon>Bacillota</taxon>
        <taxon>Bacilli</taxon>
        <taxon>Bacillales</taxon>
        <taxon>Bacillaceae</taxon>
        <taxon>Peribacillus</taxon>
    </lineage>
</organism>
<keyword evidence="1 3" id="KW-0663">Pyridoxal phosphate</keyword>
<dbReference type="Pfam" id="PF01041">
    <property type="entry name" value="DegT_DnrJ_EryC1"/>
    <property type="match status" value="1"/>
</dbReference>
<protein>
    <submittedName>
        <fullName evidence="4">dTDP-4-amino-4,6-dideoxygalactose transaminase</fullName>
    </submittedName>
</protein>
<evidence type="ECO:0000256" key="2">
    <source>
        <dbReference type="ARBA" id="ARBA00037999"/>
    </source>
</evidence>
<comment type="similarity">
    <text evidence="2 3">Belongs to the DegT/DnrJ/EryC1 family.</text>
</comment>
<accession>A0ABR6CM58</accession>
<name>A0ABR6CM58_9BACI</name>
<dbReference type="PIRSF" id="PIRSF000390">
    <property type="entry name" value="PLP_StrS"/>
    <property type="match status" value="1"/>
</dbReference>
<reference evidence="4 5" key="1">
    <citation type="submission" date="2020-08" db="EMBL/GenBank/DDBJ databases">
        <title>Genomic Encyclopedia of Type Strains, Phase IV (KMG-IV): sequencing the most valuable type-strain genomes for metagenomic binning, comparative biology and taxonomic classification.</title>
        <authorList>
            <person name="Goeker M."/>
        </authorList>
    </citation>
    <scope>NUCLEOTIDE SEQUENCE [LARGE SCALE GENOMIC DNA]</scope>
    <source>
        <strain evidence="4 5">DSM 105481</strain>
    </source>
</reference>
<gene>
    <name evidence="4" type="ORF">HNP81_000933</name>
</gene>
<evidence type="ECO:0000313" key="5">
    <source>
        <dbReference type="Proteomes" id="UP000626697"/>
    </source>
</evidence>
<keyword evidence="5" id="KW-1185">Reference proteome</keyword>
<dbReference type="Gene3D" id="3.40.640.10">
    <property type="entry name" value="Type I PLP-dependent aspartate aminotransferase-like (Major domain)"/>
    <property type="match status" value="1"/>
</dbReference>
<dbReference type="InterPro" id="IPR015424">
    <property type="entry name" value="PyrdxlP-dep_Trfase"/>
</dbReference>
<dbReference type="InterPro" id="IPR015421">
    <property type="entry name" value="PyrdxlP-dep_Trfase_major"/>
</dbReference>
<evidence type="ECO:0000256" key="3">
    <source>
        <dbReference type="RuleBase" id="RU004508"/>
    </source>
</evidence>
<sequence length="390" mass="44488">MVPPFIEPIYVTRPLLADKENIKNKIDEIWESKWLTNNGTQHKELEKELKKYLRVENLSLFNNGTLALLLGLKSLELKGEVITTPFTFPATVQALDWNGLTPVFCDIDPQTLNIDANKIEALITKDTSAILGVHVFGNPCDVVNIQKIADKYNLKVIYDGAHVFGTKINGKPIGSFGDMTMFSFHATKLFNTLEGGGLTVKDEKVNERVKILKNFGLLGPEEVVLCGLNAKMNEVQAGIGLEVLKLVDEERVKRDKIKETYENNLLNIPGIRIITILKNEYSSYQYFVIEIDEEKYGRSRDWVHDELEKYNVFTRKYFYPLCSDFEWYKHLASAQPENLPQAQKSVKQVLSMPYYGELELESVEKICAILKKIHSEISVDNQYQLVGDML</sequence>
<dbReference type="EMBL" id="JACJHX010000002">
    <property type="protein sequence ID" value="MBA9025650.1"/>
    <property type="molecule type" value="Genomic_DNA"/>
</dbReference>
<dbReference type="PANTHER" id="PTHR30244:SF9">
    <property type="entry name" value="PROTEIN RV3402C"/>
    <property type="match status" value="1"/>
</dbReference>
<dbReference type="Proteomes" id="UP000626697">
    <property type="component" value="Unassembled WGS sequence"/>
</dbReference>
<evidence type="ECO:0000256" key="1">
    <source>
        <dbReference type="ARBA" id="ARBA00022898"/>
    </source>
</evidence>
<evidence type="ECO:0000313" key="4">
    <source>
        <dbReference type="EMBL" id="MBA9025650.1"/>
    </source>
</evidence>
<dbReference type="RefSeq" id="WP_182501715.1">
    <property type="nucleotide sequence ID" value="NZ_JACJHX010000002.1"/>
</dbReference>
<dbReference type="SUPFAM" id="SSF53383">
    <property type="entry name" value="PLP-dependent transferases"/>
    <property type="match status" value="1"/>
</dbReference>
<dbReference type="InterPro" id="IPR000653">
    <property type="entry name" value="DegT/StrS_aminotransferase"/>
</dbReference>